<proteinExistence type="predicted"/>
<accession>A0A271KFQ8</accession>
<sequence>MADTAFQKQYRQEYIAGFESGESPLRMSVTTEFVRKGNEAIFLVADSGGAEARTRGVNGLITARGDNLTQNTATLVEWHDLVRKTDFNIFASQGDQKRIMQDTSLKVMNRKVDADIITELATATVDTGAAATGSLALVTKAIGILGLAKVPIQEVDNMWGLITSAMYAYILRDATFTSADYVDVKPLAGGPLKRVLRWAGVNWLMHPDLPGAGTNAEKAFLYHKSAIGHAADTENLESLVGYDEEQGYSWARASAFMGSKLLQNSGVVVINHDGSAIVGA</sequence>
<dbReference type="OrthoDB" id="5446417at2"/>
<dbReference type="RefSeq" id="WP_095519441.1">
    <property type="nucleotide sequence ID" value="NZ_NPKH01000021.1"/>
</dbReference>
<organism evidence="1 2">
    <name type="scientific">Mesorhizobium wenxiniae</name>
    <dbReference type="NCBI Taxonomy" id="2014805"/>
    <lineage>
        <taxon>Bacteria</taxon>
        <taxon>Pseudomonadati</taxon>
        <taxon>Pseudomonadota</taxon>
        <taxon>Alphaproteobacteria</taxon>
        <taxon>Hyphomicrobiales</taxon>
        <taxon>Phyllobacteriaceae</taxon>
        <taxon>Mesorhizobium</taxon>
    </lineage>
</organism>
<evidence type="ECO:0000313" key="1">
    <source>
        <dbReference type="EMBL" id="PAP94520.1"/>
    </source>
</evidence>
<dbReference type="Pfam" id="PF19821">
    <property type="entry name" value="Phage_capsid_2"/>
    <property type="match status" value="1"/>
</dbReference>
<protein>
    <recommendedName>
        <fullName evidence="3">Capsid protein</fullName>
    </recommendedName>
</protein>
<dbReference type="AlphaFoldDB" id="A0A271KFQ8"/>
<evidence type="ECO:0008006" key="3">
    <source>
        <dbReference type="Google" id="ProtNLM"/>
    </source>
</evidence>
<comment type="caution">
    <text evidence="1">The sequence shown here is derived from an EMBL/GenBank/DDBJ whole genome shotgun (WGS) entry which is preliminary data.</text>
</comment>
<evidence type="ECO:0000313" key="2">
    <source>
        <dbReference type="Proteomes" id="UP000215931"/>
    </source>
</evidence>
<reference evidence="1 2" key="1">
    <citation type="submission" date="2017-08" db="EMBL/GenBank/DDBJ databases">
        <title>Mesorhizobium wenxinae sp. nov., a novel rhizobial species isolated from root nodules of chickpea (Cicer arietinum L.).</title>
        <authorList>
            <person name="Zhang J."/>
        </authorList>
    </citation>
    <scope>NUCLEOTIDE SEQUENCE [LARGE SCALE GENOMIC DNA]</scope>
    <source>
        <strain evidence="2">WYCCWR 10019</strain>
    </source>
</reference>
<gene>
    <name evidence="1" type="ORF">CIT31_16100</name>
</gene>
<dbReference type="EMBL" id="NPKH01000021">
    <property type="protein sequence ID" value="PAP94520.1"/>
    <property type="molecule type" value="Genomic_DNA"/>
</dbReference>
<name>A0A271KFQ8_9HYPH</name>
<dbReference type="InterPro" id="IPR045565">
    <property type="entry name" value="Phage_capsid_2"/>
</dbReference>
<keyword evidence="2" id="KW-1185">Reference proteome</keyword>
<dbReference type="Proteomes" id="UP000215931">
    <property type="component" value="Unassembled WGS sequence"/>
</dbReference>